<dbReference type="GO" id="GO:0005262">
    <property type="term" value="F:calcium channel activity"/>
    <property type="evidence" value="ECO:0007669"/>
    <property type="project" value="TreeGrafter"/>
</dbReference>
<feature type="domain" description="Sodium/calcium exchanger membrane region" evidence="6">
    <location>
        <begin position="183"/>
        <end position="310"/>
    </location>
</feature>
<evidence type="ECO:0000256" key="5">
    <source>
        <dbReference type="SAM" id="Phobius"/>
    </source>
</evidence>
<keyword evidence="3 5" id="KW-1133">Transmembrane helix</keyword>
<keyword evidence="4 5" id="KW-0472">Membrane</keyword>
<feature type="transmembrane region" description="Helical" evidence="5">
    <location>
        <begin position="182"/>
        <end position="200"/>
    </location>
</feature>
<evidence type="ECO:0000256" key="1">
    <source>
        <dbReference type="ARBA" id="ARBA00004141"/>
    </source>
</evidence>
<dbReference type="GO" id="GO:0008273">
    <property type="term" value="F:calcium, potassium:sodium antiporter activity"/>
    <property type="evidence" value="ECO:0007669"/>
    <property type="project" value="TreeGrafter"/>
</dbReference>
<feature type="transmembrane region" description="Helical" evidence="5">
    <location>
        <begin position="6"/>
        <end position="28"/>
    </location>
</feature>
<reference evidence="7 8" key="1">
    <citation type="journal article" date="2015" name="Genome Announc.">
        <title>Draft genome sequence of a Halorubrum H3 strain isolated from the burlinskoye salt lake (Altai Krai, Russia).</title>
        <authorList>
            <person name="Rozanov A.S."/>
            <person name="Bryanskaya A.V."/>
            <person name="Malup T.K."/>
            <person name="Kotenko A.V."/>
            <person name="Peltek S.E."/>
        </authorList>
    </citation>
    <scope>NUCLEOTIDE SEQUENCE [LARGE SCALE GENOMIC DNA]</scope>
    <source>
        <strain evidence="7 8">H3</strain>
    </source>
</reference>
<keyword evidence="2 5" id="KW-0812">Transmembrane</keyword>
<dbReference type="PANTHER" id="PTHR10846">
    <property type="entry name" value="SODIUM/POTASSIUM/CALCIUM EXCHANGER"/>
    <property type="match status" value="1"/>
</dbReference>
<accession>A0A081EUX6</accession>
<comment type="caution">
    <text evidence="7">The sequence shown here is derived from an EMBL/GenBank/DDBJ whole genome shotgun (WGS) entry which is preliminary data.</text>
</comment>
<dbReference type="NCBIfam" id="TIGR00367">
    <property type="entry name" value="calcium/sodium antiporter"/>
    <property type="match status" value="1"/>
</dbReference>
<evidence type="ECO:0000256" key="4">
    <source>
        <dbReference type="ARBA" id="ARBA00023136"/>
    </source>
</evidence>
<dbReference type="PANTHER" id="PTHR10846:SF8">
    <property type="entry name" value="INNER MEMBRANE PROTEIN YRBG"/>
    <property type="match status" value="1"/>
</dbReference>
<evidence type="ECO:0000259" key="6">
    <source>
        <dbReference type="Pfam" id="PF01699"/>
    </source>
</evidence>
<feature type="domain" description="Sodium/calcium exchanger membrane region" evidence="6">
    <location>
        <begin position="10"/>
        <end position="148"/>
    </location>
</feature>
<dbReference type="Proteomes" id="UP000053331">
    <property type="component" value="Unassembled WGS sequence"/>
</dbReference>
<feature type="transmembrane region" description="Helical" evidence="5">
    <location>
        <begin position="280"/>
        <end position="298"/>
    </location>
</feature>
<dbReference type="Gene3D" id="6.10.280.80">
    <property type="entry name" value="NCX, peripheral helical region"/>
    <property type="match status" value="1"/>
</dbReference>
<protein>
    <submittedName>
        <fullName evidence="7">Sodium:calcium antiporter</fullName>
    </submittedName>
</protein>
<dbReference type="Gene3D" id="1.20.1420.30">
    <property type="entry name" value="NCX, central ion-binding region"/>
    <property type="match status" value="1"/>
</dbReference>
<organism evidence="7 8">
    <name type="scientific">Halorubrum saccharovorum</name>
    <dbReference type="NCBI Taxonomy" id="2248"/>
    <lineage>
        <taxon>Archaea</taxon>
        <taxon>Methanobacteriati</taxon>
        <taxon>Methanobacteriota</taxon>
        <taxon>Stenosarchaea group</taxon>
        <taxon>Halobacteria</taxon>
        <taxon>Halobacteriales</taxon>
        <taxon>Haloferacaceae</taxon>
        <taxon>Halorubrum</taxon>
    </lineage>
</organism>
<name>A0A081EUX6_9EURY</name>
<dbReference type="InterPro" id="IPR004837">
    <property type="entry name" value="NaCa_Exmemb"/>
</dbReference>
<dbReference type="Pfam" id="PF01699">
    <property type="entry name" value="Na_Ca_ex"/>
    <property type="match status" value="2"/>
</dbReference>
<dbReference type="EMBL" id="JNFH02000065">
    <property type="protein sequence ID" value="KDS91214.1"/>
    <property type="molecule type" value="Genomic_DNA"/>
</dbReference>
<comment type="subcellular location">
    <subcellularLocation>
        <location evidence="1">Membrane</location>
        <topology evidence="1">Multi-pass membrane protein</topology>
    </subcellularLocation>
</comment>
<dbReference type="InterPro" id="IPR004481">
    <property type="entry name" value="K/Na/Ca-exchanger"/>
</dbReference>
<keyword evidence="8" id="KW-1185">Reference proteome</keyword>
<dbReference type="RefSeq" id="WP_050026098.1">
    <property type="nucleotide sequence ID" value="NZ_JNFH02000065.1"/>
</dbReference>
<feature type="transmembrane region" description="Helical" evidence="5">
    <location>
        <begin position="215"/>
        <end position="238"/>
    </location>
</feature>
<feature type="transmembrane region" description="Helical" evidence="5">
    <location>
        <begin position="250"/>
        <end position="268"/>
    </location>
</feature>
<dbReference type="InterPro" id="IPR044880">
    <property type="entry name" value="NCX_ion-bd_dom_sf"/>
</dbReference>
<evidence type="ECO:0000313" key="8">
    <source>
        <dbReference type="Proteomes" id="UP000053331"/>
    </source>
</evidence>
<evidence type="ECO:0000256" key="3">
    <source>
        <dbReference type="ARBA" id="ARBA00022989"/>
    </source>
</evidence>
<evidence type="ECO:0000313" key="7">
    <source>
        <dbReference type="EMBL" id="KDS91214.1"/>
    </source>
</evidence>
<evidence type="ECO:0000256" key="2">
    <source>
        <dbReference type="ARBA" id="ARBA00022692"/>
    </source>
</evidence>
<dbReference type="GO" id="GO:0005886">
    <property type="term" value="C:plasma membrane"/>
    <property type="evidence" value="ECO:0007669"/>
    <property type="project" value="TreeGrafter"/>
</dbReference>
<dbReference type="GO" id="GO:0006874">
    <property type="term" value="P:intracellular calcium ion homeostasis"/>
    <property type="evidence" value="ECO:0007669"/>
    <property type="project" value="TreeGrafter"/>
</dbReference>
<dbReference type="AlphaFoldDB" id="A0A081EUX6"/>
<proteinExistence type="predicted"/>
<sequence>MALGGPAAQLAIVALTVIGLWIGARALVDSTVRIARRVGVSELTIGLTIVAMGTSTPELVVTVDAALAGLGEIGVGNVVGSNAYNLAFILGAVSLLRVIPVERSLVHRDGVALVCSTLAGFAVLFDRTVTGVEGALLVGLFVAYTAYLVRDEQTAHSIETEYAESRVTGAIPTGLSHRARDALLLVGGLAIVLVSGHFMVEAASTLARGVGISDWVIGGTIVAAGTSTPELAVSLVAMRQGHVGMSVGNVVGSNVFNVLGILGIAALLRPLAVGGAAIETLLWLTVLTVLMVAALWSGRRLSRTEGALFVCSELARWTLGLLRIFG</sequence>
<dbReference type="OrthoDB" id="142185at2157"/>
<gene>
    <name evidence="7" type="ORF">FK85_05080</name>
</gene>